<proteinExistence type="predicted"/>
<gene>
    <name evidence="5" type="ORF">WMO26_04065</name>
</gene>
<dbReference type="PRINTS" id="PR00598">
    <property type="entry name" value="HTHMARR"/>
</dbReference>
<dbReference type="InterPro" id="IPR036390">
    <property type="entry name" value="WH_DNA-bd_sf"/>
</dbReference>
<dbReference type="RefSeq" id="WP_349218322.1">
    <property type="nucleotide sequence ID" value="NZ_JBBMFD010000004.1"/>
</dbReference>
<keyword evidence="1" id="KW-0805">Transcription regulation</keyword>
<feature type="domain" description="HTH marR-type" evidence="4">
    <location>
        <begin position="1"/>
        <end position="135"/>
    </location>
</feature>
<keyword evidence="6" id="KW-1185">Reference proteome</keyword>
<organism evidence="5 6">
    <name type="scientific">Solibaculum intestinale</name>
    <dbReference type="NCBI Taxonomy" id="3133165"/>
    <lineage>
        <taxon>Bacteria</taxon>
        <taxon>Bacillati</taxon>
        <taxon>Bacillota</taxon>
        <taxon>Clostridia</taxon>
        <taxon>Eubacteriales</taxon>
        <taxon>Oscillospiraceae</taxon>
        <taxon>Solibaculum</taxon>
    </lineage>
</organism>
<evidence type="ECO:0000313" key="5">
    <source>
        <dbReference type="EMBL" id="MEQ2439997.1"/>
    </source>
</evidence>
<dbReference type="InterPro" id="IPR036388">
    <property type="entry name" value="WH-like_DNA-bd_sf"/>
</dbReference>
<keyword evidence="2" id="KW-0238">DNA-binding</keyword>
<evidence type="ECO:0000256" key="3">
    <source>
        <dbReference type="ARBA" id="ARBA00023163"/>
    </source>
</evidence>
<dbReference type="Proteomes" id="UP001489509">
    <property type="component" value="Unassembled WGS sequence"/>
</dbReference>
<dbReference type="SMART" id="SM00347">
    <property type="entry name" value="HTH_MARR"/>
    <property type="match status" value="1"/>
</dbReference>
<dbReference type="PANTHER" id="PTHR42756:SF1">
    <property type="entry name" value="TRANSCRIPTIONAL REPRESSOR OF EMRAB OPERON"/>
    <property type="match status" value="1"/>
</dbReference>
<dbReference type="Gene3D" id="1.10.10.10">
    <property type="entry name" value="Winged helix-like DNA-binding domain superfamily/Winged helix DNA-binding domain"/>
    <property type="match status" value="1"/>
</dbReference>
<sequence>MSLFTVGKDFLGIFYNFQMFLSKHLASLRLTNIEFSLLYMLYNANGTSQDELSKLTYLDKATVSRGIKSLEEKDYVFRVKDKVDKRVKSVYLTEKAYEKRDQIDQLVGDWYSRMMEGVTELQAAQFFDTLGTIRRNADSIAADLHYPVHMAASASMNEPTYPV</sequence>
<dbReference type="PANTHER" id="PTHR42756">
    <property type="entry name" value="TRANSCRIPTIONAL REGULATOR, MARR"/>
    <property type="match status" value="1"/>
</dbReference>
<dbReference type="Pfam" id="PF01047">
    <property type="entry name" value="MarR"/>
    <property type="match status" value="1"/>
</dbReference>
<keyword evidence="3" id="KW-0804">Transcription</keyword>
<dbReference type="EMBL" id="JBBMFD010000004">
    <property type="protein sequence ID" value="MEQ2439997.1"/>
    <property type="molecule type" value="Genomic_DNA"/>
</dbReference>
<accession>A0ABV1E078</accession>
<dbReference type="PROSITE" id="PS50995">
    <property type="entry name" value="HTH_MARR_2"/>
    <property type="match status" value="1"/>
</dbReference>
<evidence type="ECO:0000256" key="1">
    <source>
        <dbReference type="ARBA" id="ARBA00023015"/>
    </source>
</evidence>
<name>A0ABV1E078_9FIRM</name>
<dbReference type="InterPro" id="IPR023187">
    <property type="entry name" value="Tscrpt_reg_MarR-type_CS"/>
</dbReference>
<dbReference type="PROSITE" id="PS01117">
    <property type="entry name" value="HTH_MARR_1"/>
    <property type="match status" value="1"/>
</dbReference>
<dbReference type="InterPro" id="IPR000835">
    <property type="entry name" value="HTH_MarR-typ"/>
</dbReference>
<comment type="caution">
    <text evidence="5">The sequence shown here is derived from an EMBL/GenBank/DDBJ whole genome shotgun (WGS) entry which is preliminary data.</text>
</comment>
<reference evidence="5 6" key="1">
    <citation type="submission" date="2024-03" db="EMBL/GenBank/DDBJ databases">
        <title>Human intestinal bacterial collection.</title>
        <authorList>
            <person name="Pauvert C."/>
            <person name="Hitch T.C.A."/>
            <person name="Clavel T."/>
        </authorList>
    </citation>
    <scope>NUCLEOTIDE SEQUENCE [LARGE SCALE GENOMIC DNA]</scope>
    <source>
        <strain evidence="5 6">CLA-JM-H44</strain>
    </source>
</reference>
<evidence type="ECO:0000259" key="4">
    <source>
        <dbReference type="PROSITE" id="PS50995"/>
    </source>
</evidence>
<evidence type="ECO:0000313" key="6">
    <source>
        <dbReference type="Proteomes" id="UP001489509"/>
    </source>
</evidence>
<evidence type="ECO:0000256" key="2">
    <source>
        <dbReference type="ARBA" id="ARBA00023125"/>
    </source>
</evidence>
<dbReference type="SUPFAM" id="SSF46785">
    <property type="entry name" value="Winged helix' DNA-binding domain"/>
    <property type="match status" value="1"/>
</dbReference>
<protein>
    <submittedName>
        <fullName evidence="5">MarR family transcriptional regulator</fullName>
    </submittedName>
</protein>